<dbReference type="InterPro" id="IPR004159">
    <property type="entry name" value="Put_SAM_MeTrfase"/>
</dbReference>
<accession>A0AAN8W1Z2</accession>
<gene>
    <name evidence="4" type="ORF">RJ641_029472</name>
</gene>
<dbReference type="GO" id="GO:0005768">
    <property type="term" value="C:endosome"/>
    <property type="evidence" value="ECO:0007669"/>
    <property type="project" value="TreeGrafter"/>
</dbReference>
<evidence type="ECO:0000313" key="4">
    <source>
        <dbReference type="EMBL" id="KAK6939941.1"/>
    </source>
</evidence>
<reference evidence="4 5" key="1">
    <citation type="submission" date="2023-12" db="EMBL/GenBank/DDBJ databases">
        <title>A high-quality genome assembly for Dillenia turbinata (Dilleniales).</title>
        <authorList>
            <person name="Chanderbali A."/>
        </authorList>
    </citation>
    <scope>NUCLEOTIDE SEQUENCE [LARGE SCALE GENOMIC DNA]</scope>
    <source>
        <strain evidence="4">LSX21</strain>
        <tissue evidence="4">Leaf</tissue>
    </source>
</reference>
<dbReference type="EMBL" id="JBAMMX010000005">
    <property type="protein sequence ID" value="KAK6939941.1"/>
    <property type="molecule type" value="Genomic_DNA"/>
</dbReference>
<name>A0AAN8W1Z2_9MAGN</name>
<evidence type="ECO:0000313" key="5">
    <source>
        <dbReference type="Proteomes" id="UP001370490"/>
    </source>
</evidence>
<dbReference type="GO" id="GO:0008168">
    <property type="term" value="F:methyltransferase activity"/>
    <property type="evidence" value="ECO:0007669"/>
    <property type="project" value="UniProtKB-UniRule"/>
</dbReference>
<dbReference type="PANTHER" id="PTHR10108">
    <property type="entry name" value="SAM-DEPENDENT METHYLTRANSFERASE"/>
    <property type="match status" value="1"/>
</dbReference>
<dbReference type="Proteomes" id="UP001370490">
    <property type="component" value="Unassembled WGS sequence"/>
</dbReference>
<dbReference type="AlphaFoldDB" id="A0AAN8W1Z2"/>
<protein>
    <recommendedName>
        <fullName evidence="3">Methyltransferase</fullName>
        <ecNumber evidence="3">2.1.1.-</ecNumber>
    </recommendedName>
</protein>
<evidence type="ECO:0000256" key="2">
    <source>
        <dbReference type="ARBA" id="ARBA00023180"/>
    </source>
</evidence>
<keyword evidence="3" id="KW-0812">Transmembrane</keyword>
<dbReference type="Pfam" id="PF03141">
    <property type="entry name" value="Methyltransf_29"/>
    <property type="match status" value="2"/>
</dbReference>
<keyword evidence="2 3" id="KW-0325">Glycoprotein</keyword>
<comment type="caution">
    <text evidence="4">The sequence shown here is derived from an EMBL/GenBank/DDBJ whole genome shotgun (WGS) entry which is preliminary data.</text>
</comment>
<comment type="similarity">
    <text evidence="3">Belongs to the methyltransferase superfamily.</text>
</comment>
<keyword evidence="3" id="KW-0808">Transferase</keyword>
<dbReference type="GO" id="GO:0005802">
    <property type="term" value="C:trans-Golgi network"/>
    <property type="evidence" value="ECO:0007669"/>
    <property type="project" value="TreeGrafter"/>
</dbReference>
<evidence type="ECO:0000256" key="3">
    <source>
        <dbReference type="RuleBase" id="RU366043"/>
    </source>
</evidence>
<organism evidence="4 5">
    <name type="scientific">Dillenia turbinata</name>
    <dbReference type="NCBI Taxonomy" id="194707"/>
    <lineage>
        <taxon>Eukaryota</taxon>
        <taxon>Viridiplantae</taxon>
        <taxon>Streptophyta</taxon>
        <taxon>Embryophyta</taxon>
        <taxon>Tracheophyta</taxon>
        <taxon>Spermatophyta</taxon>
        <taxon>Magnoliopsida</taxon>
        <taxon>eudicotyledons</taxon>
        <taxon>Gunneridae</taxon>
        <taxon>Pentapetalae</taxon>
        <taxon>Dilleniales</taxon>
        <taxon>Dilleniaceae</taxon>
        <taxon>Dillenia</taxon>
    </lineage>
</organism>
<dbReference type="EC" id="2.1.1.-" evidence="3"/>
<dbReference type="GO" id="GO:0032259">
    <property type="term" value="P:methylation"/>
    <property type="evidence" value="ECO:0007669"/>
    <property type="project" value="UniProtKB-KW"/>
</dbReference>
<proteinExistence type="inferred from homology"/>
<keyword evidence="1 3" id="KW-0489">Methyltransferase</keyword>
<comment type="subcellular location">
    <subcellularLocation>
        <location evidence="3">Membrane</location>
        <topology evidence="3">Single-pass type II membrane protein</topology>
    </subcellularLocation>
</comment>
<dbReference type="PANTHER" id="PTHR10108:SF1144">
    <property type="entry name" value="METHYLTRANSFERASE PMT10-RELATED"/>
    <property type="match status" value="1"/>
</dbReference>
<sequence>MVKMLFLEINGMLRTGGYLPWVTEPVHSQEEKVDEQWKELVKEGNIAIWRKPLNNSCYISHDPNIQPPMCDIDDDPDNVWYVSIKACITHLPESESENGANVICPMRFHNPPSRLQSTRIDSYIARKDLFKAETKFWFAAALKDFEFDAWVINVVPVSEFNTLPIMCDCRFLGVMHDW</sequence>
<keyword evidence="3" id="KW-0735">Signal-anchor</keyword>
<keyword evidence="5" id="KW-1185">Reference proteome</keyword>
<evidence type="ECO:0000256" key="1">
    <source>
        <dbReference type="ARBA" id="ARBA00022603"/>
    </source>
</evidence>
<dbReference type="GO" id="GO:0016020">
    <property type="term" value="C:membrane"/>
    <property type="evidence" value="ECO:0007669"/>
    <property type="project" value="UniProtKB-SubCell"/>
</dbReference>